<dbReference type="GO" id="GO:0008080">
    <property type="term" value="F:N-acetyltransferase activity"/>
    <property type="evidence" value="ECO:0007669"/>
    <property type="project" value="UniProtKB-ARBA"/>
</dbReference>
<organism evidence="4 5">
    <name type="scientific">Paenibacillus arenilitoris</name>
    <dbReference type="NCBI Taxonomy" id="2772299"/>
    <lineage>
        <taxon>Bacteria</taxon>
        <taxon>Bacillati</taxon>
        <taxon>Bacillota</taxon>
        <taxon>Bacilli</taxon>
        <taxon>Bacillales</taxon>
        <taxon>Paenibacillaceae</taxon>
        <taxon>Paenibacillus</taxon>
    </lineage>
</organism>
<evidence type="ECO:0000313" key="4">
    <source>
        <dbReference type="EMBL" id="MBD2869777.1"/>
    </source>
</evidence>
<protein>
    <submittedName>
        <fullName evidence="4">GNAT family N-acetyltransferase</fullName>
    </submittedName>
</protein>
<evidence type="ECO:0000256" key="2">
    <source>
        <dbReference type="ARBA" id="ARBA00023315"/>
    </source>
</evidence>
<dbReference type="Proteomes" id="UP000632125">
    <property type="component" value="Unassembled WGS sequence"/>
</dbReference>
<dbReference type="InterPro" id="IPR051635">
    <property type="entry name" value="SNAT-like"/>
</dbReference>
<dbReference type="InterPro" id="IPR016181">
    <property type="entry name" value="Acyl_CoA_acyltransferase"/>
</dbReference>
<name>A0A927H6R9_9BACL</name>
<sequence>MSGDFELRPIAEDELDAAIALERRCYAPEAAATPEGFRHRFLRFGDFFWSAWSGGELVGIANGIRTSQSSCGDEMKGEQADDARGVNFCVLTVAVNPEYRRRGIGTLLLRRLVRQCEASGIRGMILMCEKHLIPFYEAERFERHGVSSSTHGGIEWHEMSRRLHTMEHLT</sequence>
<dbReference type="SUPFAM" id="SSF55729">
    <property type="entry name" value="Acyl-CoA N-acyltransferases (Nat)"/>
    <property type="match status" value="1"/>
</dbReference>
<dbReference type="AlphaFoldDB" id="A0A927H6R9"/>
<keyword evidence="5" id="KW-1185">Reference proteome</keyword>
<comment type="caution">
    <text evidence="4">The sequence shown here is derived from an EMBL/GenBank/DDBJ whole genome shotgun (WGS) entry which is preliminary data.</text>
</comment>
<reference evidence="4" key="1">
    <citation type="submission" date="2020-09" db="EMBL/GenBank/DDBJ databases">
        <title>A novel bacterium of genus Paenibacillus, isolated from South China Sea.</title>
        <authorList>
            <person name="Huang H."/>
            <person name="Mo K."/>
            <person name="Hu Y."/>
        </authorList>
    </citation>
    <scope>NUCLEOTIDE SEQUENCE</scope>
    <source>
        <strain evidence="4">IB182493</strain>
    </source>
</reference>
<dbReference type="Gene3D" id="3.40.630.30">
    <property type="match status" value="1"/>
</dbReference>
<dbReference type="EMBL" id="JACXIY010000016">
    <property type="protein sequence ID" value="MBD2869777.1"/>
    <property type="molecule type" value="Genomic_DNA"/>
</dbReference>
<dbReference type="RefSeq" id="WP_190862167.1">
    <property type="nucleotide sequence ID" value="NZ_JACXIY010000016.1"/>
</dbReference>
<accession>A0A927H6R9</accession>
<gene>
    <name evidence="4" type="ORF">IDH41_14400</name>
</gene>
<evidence type="ECO:0000259" key="3">
    <source>
        <dbReference type="PROSITE" id="PS51186"/>
    </source>
</evidence>
<dbReference type="CDD" id="cd04301">
    <property type="entry name" value="NAT_SF"/>
    <property type="match status" value="1"/>
</dbReference>
<dbReference type="Pfam" id="PF00583">
    <property type="entry name" value="Acetyltransf_1"/>
    <property type="match status" value="1"/>
</dbReference>
<evidence type="ECO:0000313" key="5">
    <source>
        <dbReference type="Proteomes" id="UP000632125"/>
    </source>
</evidence>
<keyword evidence="2" id="KW-0012">Acyltransferase</keyword>
<keyword evidence="1" id="KW-0808">Transferase</keyword>
<dbReference type="InterPro" id="IPR000182">
    <property type="entry name" value="GNAT_dom"/>
</dbReference>
<dbReference type="PROSITE" id="PS51186">
    <property type="entry name" value="GNAT"/>
    <property type="match status" value="1"/>
</dbReference>
<dbReference type="PANTHER" id="PTHR10908:SF0">
    <property type="entry name" value="SEROTONIN N-ACETYLTRANSFERASE"/>
    <property type="match status" value="1"/>
</dbReference>
<evidence type="ECO:0000256" key="1">
    <source>
        <dbReference type="ARBA" id="ARBA00022679"/>
    </source>
</evidence>
<proteinExistence type="predicted"/>
<feature type="domain" description="N-acetyltransferase" evidence="3">
    <location>
        <begin position="5"/>
        <end position="164"/>
    </location>
</feature>
<dbReference type="PANTHER" id="PTHR10908">
    <property type="entry name" value="SEROTONIN N-ACETYLTRANSFERASE"/>
    <property type="match status" value="1"/>
</dbReference>